<keyword evidence="3" id="KW-1185">Reference proteome</keyword>
<feature type="compositionally biased region" description="Basic residues" evidence="1">
    <location>
        <begin position="43"/>
        <end position="53"/>
    </location>
</feature>
<protein>
    <submittedName>
        <fullName evidence="2">Uncharacterized protein</fullName>
    </submittedName>
</protein>
<organism evidence="2 3">
    <name type="scientific">Cotesia congregata</name>
    <name type="common">Parasitoid wasp</name>
    <name type="synonym">Apanteles congregatus</name>
    <dbReference type="NCBI Taxonomy" id="51543"/>
    <lineage>
        <taxon>Eukaryota</taxon>
        <taxon>Metazoa</taxon>
        <taxon>Ecdysozoa</taxon>
        <taxon>Arthropoda</taxon>
        <taxon>Hexapoda</taxon>
        <taxon>Insecta</taxon>
        <taxon>Pterygota</taxon>
        <taxon>Neoptera</taxon>
        <taxon>Endopterygota</taxon>
        <taxon>Hymenoptera</taxon>
        <taxon>Apocrita</taxon>
        <taxon>Ichneumonoidea</taxon>
        <taxon>Braconidae</taxon>
        <taxon>Microgastrinae</taxon>
        <taxon>Cotesia</taxon>
    </lineage>
</organism>
<feature type="compositionally biased region" description="Basic and acidic residues" evidence="1">
    <location>
        <begin position="306"/>
        <end position="318"/>
    </location>
</feature>
<name>A0A8J2EJE5_COTCN</name>
<reference evidence="2" key="1">
    <citation type="submission" date="2021-04" db="EMBL/GenBank/DDBJ databases">
        <authorList>
            <person name="Chebbi M.A.C M."/>
        </authorList>
    </citation>
    <scope>NUCLEOTIDE SEQUENCE</scope>
</reference>
<feature type="region of interest" description="Disordered" evidence="1">
    <location>
        <begin position="101"/>
        <end position="148"/>
    </location>
</feature>
<evidence type="ECO:0000313" key="3">
    <source>
        <dbReference type="Proteomes" id="UP000786811"/>
    </source>
</evidence>
<comment type="caution">
    <text evidence="2">The sequence shown here is derived from an EMBL/GenBank/DDBJ whole genome shotgun (WGS) entry which is preliminary data.</text>
</comment>
<evidence type="ECO:0000313" key="2">
    <source>
        <dbReference type="EMBL" id="CAG5074899.1"/>
    </source>
</evidence>
<feature type="compositionally biased region" description="Low complexity" evidence="1">
    <location>
        <begin position="101"/>
        <end position="115"/>
    </location>
</feature>
<gene>
    <name evidence="2" type="ORF">HICCMSTLAB_LOCUS1112</name>
</gene>
<dbReference type="EMBL" id="CAJNRD030001116">
    <property type="protein sequence ID" value="CAG5074899.1"/>
    <property type="molecule type" value="Genomic_DNA"/>
</dbReference>
<dbReference type="OrthoDB" id="5395350at2759"/>
<accession>A0A8J2EJE5</accession>
<evidence type="ECO:0000256" key="1">
    <source>
        <dbReference type="SAM" id="MobiDB-lite"/>
    </source>
</evidence>
<feature type="region of interest" description="Disordered" evidence="1">
    <location>
        <begin position="1"/>
        <end position="23"/>
    </location>
</feature>
<feature type="compositionally biased region" description="Basic residues" evidence="1">
    <location>
        <begin position="1"/>
        <end position="18"/>
    </location>
</feature>
<sequence>MNHHHHLNHLNHHQHQHPPGRSPALAIRSHQLIDIERIPPHQQHPRHQQHPLHHNGLQSGQHQHQQVNPTNYHSQLFGHTTQILTLSNLSGHRTITNIQTQNQNQPQLPNNNFTTHNSATANLPDVNSSRNTPSPQKSARAPSPRPSLNFRRQKTYEEERIDKIVEETAAYYSYPVYQPMEEEYVPSRIVPKKLKEEKSMDFEVLTLEEIKRRKRAILEANNVGNSDCDSLDDESTLPSIGNVDLILSDEKLPTESRKRKISEDQPFKPIKLKRAGSGANSTVDKEDHGPGDAAKGIQLRLCDSTSDGKEENDKKEEEISLDDTLDDVGDTAEAVDDIMDDIHQLLGET</sequence>
<feature type="compositionally biased region" description="Basic and acidic residues" evidence="1">
    <location>
        <begin position="255"/>
        <end position="266"/>
    </location>
</feature>
<feature type="region of interest" description="Disordered" evidence="1">
    <location>
        <begin position="255"/>
        <end position="327"/>
    </location>
</feature>
<feature type="compositionally biased region" description="Polar residues" evidence="1">
    <location>
        <begin position="116"/>
        <end position="137"/>
    </location>
</feature>
<dbReference type="AlphaFoldDB" id="A0A8J2EJE5"/>
<feature type="compositionally biased region" description="Polar residues" evidence="1">
    <location>
        <begin position="56"/>
        <end position="66"/>
    </location>
</feature>
<feature type="region of interest" description="Disordered" evidence="1">
    <location>
        <begin position="41"/>
        <end position="66"/>
    </location>
</feature>
<dbReference type="Proteomes" id="UP000786811">
    <property type="component" value="Unassembled WGS sequence"/>
</dbReference>
<proteinExistence type="predicted"/>